<dbReference type="InterPro" id="IPR029787">
    <property type="entry name" value="Nucleotide_cyclase"/>
</dbReference>
<keyword evidence="1" id="KW-0812">Transmembrane</keyword>
<dbReference type="NCBIfam" id="TIGR00254">
    <property type="entry name" value="GGDEF"/>
    <property type="match status" value="1"/>
</dbReference>
<dbReference type="SMART" id="SM00267">
    <property type="entry name" value="GGDEF"/>
    <property type="match status" value="1"/>
</dbReference>
<dbReference type="GO" id="GO:0052621">
    <property type="term" value="F:diguanylate cyclase activity"/>
    <property type="evidence" value="ECO:0007669"/>
    <property type="project" value="TreeGrafter"/>
</dbReference>
<reference evidence="3 4" key="1">
    <citation type="submission" date="2017-01" db="EMBL/GenBank/DDBJ databases">
        <authorList>
            <person name="Mah S.A."/>
            <person name="Swanson W.J."/>
            <person name="Moy G.W."/>
            <person name="Vacquier V.D."/>
        </authorList>
    </citation>
    <scope>NUCLEOTIDE SEQUENCE [LARGE SCALE GENOMIC DNA]</scope>
    <source>
        <strain evidence="3 4">CPCC 203464</strain>
    </source>
</reference>
<dbReference type="STRING" id="1344003.SAMN05445060_1309"/>
<feature type="transmembrane region" description="Helical" evidence="1">
    <location>
        <begin position="76"/>
        <end position="94"/>
    </location>
</feature>
<sequence>MSPATPLRVHVRRLVRLLEQWWNDPADYRWLTALMDSRGLLPAMKAFIAFGGLVLALISALVQFSSSAPDTIVGRVVCGLVSVLALVWAMRWAFGEWPTPGESLRLCVAADVAITVACVFDSNRLAGLAGTTLFVVTGAYITFFHGPRLHAAHVVWATVSVVAFAVWMGVDGGTPALVLAVAKALIALIVIVGILPVLQFGYWLIRTSAVDSLVDPLTGLANRRGLDHHIAHTFTAGPATTVCAILVDLDNFKAINDRYGHAVGDRVLVRVADRIQRAVDAGGFTARLGGEEFLVLHTLSASVAAELAERVRLAVAEPADPPITASVGVALTDHPRGLATGTGDIGDLLAAADTAMYAAKQLGGDAVRHHAA</sequence>
<dbReference type="GO" id="GO:1902201">
    <property type="term" value="P:negative regulation of bacterial-type flagellum-dependent cell motility"/>
    <property type="evidence" value="ECO:0007669"/>
    <property type="project" value="TreeGrafter"/>
</dbReference>
<dbReference type="PROSITE" id="PS50887">
    <property type="entry name" value="GGDEF"/>
    <property type="match status" value="1"/>
</dbReference>
<feature type="transmembrane region" description="Helical" evidence="1">
    <location>
        <begin position="176"/>
        <end position="198"/>
    </location>
</feature>
<dbReference type="OrthoDB" id="23692at2"/>
<dbReference type="InterPro" id="IPR000160">
    <property type="entry name" value="GGDEF_dom"/>
</dbReference>
<dbReference type="Gene3D" id="3.30.70.270">
    <property type="match status" value="1"/>
</dbReference>
<dbReference type="PANTHER" id="PTHR45138">
    <property type="entry name" value="REGULATORY COMPONENTS OF SENSORY TRANSDUCTION SYSTEM"/>
    <property type="match status" value="1"/>
</dbReference>
<keyword evidence="1" id="KW-0472">Membrane</keyword>
<keyword evidence="4" id="KW-1185">Reference proteome</keyword>
<dbReference type="GO" id="GO:0043709">
    <property type="term" value="P:cell adhesion involved in single-species biofilm formation"/>
    <property type="evidence" value="ECO:0007669"/>
    <property type="project" value="TreeGrafter"/>
</dbReference>
<keyword evidence="1" id="KW-1133">Transmembrane helix</keyword>
<feature type="transmembrane region" description="Helical" evidence="1">
    <location>
        <begin position="151"/>
        <end position="170"/>
    </location>
</feature>
<dbReference type="GO" id="GO:0005886">
    <property type="term" value="C:plasma membrane"/>
    <property type="evidence" value="ECO:0007669"/>
    <property type="project" value="TreeGrafter"/>
</dbReference>
<evidence type="ECO:0000256" key="1">
    <source>
        <dbReference type="SAM" id="Phobius"/>
    </source>
</evidence>
<dbReference type="Pfam" id="PF00990">
    <property type="entry name" value="GGDEF"/>
    <property type="match status" value="1"/>
</dbReference>
<dbReference type="PANTHER" id="PTHR45138:SF9">
    <property type="entry name" value="DIGUANYLATE CYCLASE DGCM-RELATED"/>
    <property type="match status" value="1"/>
</dbReference>
<dbReference type="RefSeq" id="WP_076477722.1">
    <property type="nucleotide sequence ID" value="NZ_FTNT01000003.1"/>
</dbReference>
<dbReference type="AlphaFoldDB" id="A0A1N7EH48"/>
<dbReference type="InterPro" id="IPR043128">
    <property type="entry name" value="Rev_trsase/Diguanyl_cyclase"/>
</dbReference>
<dbReference type="SUPFAM" id="SSF55073">
    <property type="entry name" value="Nucleotide cyclase"/>
    <property type="match status" value="1"/>
</dbReference>
<organism evidence="3 4">
    <name type="scientific">Williamsia sterculiae</name>
    <dbReference type="NCBI Taxonomy" id="1344003"/>
    <lineage>
        <taxon>Bacteria</taxon>
        <taxon>Bacillati</taxon>
        <taxon>Actinomycetota</taxon>
        <taxon>Actinomycetes</taxon>
        <taxon>Mycobacteriales</taxon>
        <taxon>Nocardiaceae</taxon>
        <taxon>Williamsia</taxon>
    </lineage>
</organism>
<dbReference type="EMBL" id="FTNT01000003">
    <property type="protein sequence ID" value="SIR87406.1"/>
    <property type="molecule type" value="Genomic_DNA"/>
</dbReference>
<accession>A0A1N7EH48</accession>
<protein>
    <submittedName>
        <fullName evidence="3">Diguanylate cyclase (GGDEF) domain-containing protein</fullName>
    </submittedName>
</protein>
<dbReference type="Proteomes" id="UP000186218">
    <property type="component" value="Unassembled WGS sequence"/>
</dbReference>
<evidence type="ECO:0000313" key="4">
    <source>
        <dbReference type="Proteomes" id="UP000186218"/>
    </source>
</evidence>
<dbReference type="CDD" id="cd01949">
    <property type="entry name" value="GGDEF"/>
    <property type="match status" value="1"/>
</dbReference>
<feature type="transmembrane region" description="Helical" evidence="1">
    <location>
        <begin position="125"/>
        <end position="144"/>
    </location>
</feature>
<gene>
    <name evidence="3" type="ORF">SAMN05445060_1309</name>
</gene>
<proteinExistence type="predicted"/>
<evidence type="ECO:0000313" key="3">
    <source>
        <dbReference type="EMBL" id="SIR87406.1"/>
    </source>
</evidence>
<name>A0A1N7EH48_9NOCA</name>
<feature type="domain" description="GGDEF" evidence="2">
    <location>
        <begin position="240"/>
        <end position="372"/>
    </location>
</feature>
<dbReference type="InterPro" id="IPR050469">
    <property type="entry name" value="Diguanylate_Cyclase"/>
</dbReference>
<feature type="transmembrane region" description="Helical" evidence="1">
    <location>
        <begin position="43"/>
        <end position="64"/>
    </location>
</feature>
<evidence type="ECO:0000259" key="2">
    <source>
        <dbReference type="PROSITE" id="PS50887"/>
    </source>
</evidence>